<comment type="caution">
    <text evidence="8">The sequence shown here is derived from an EMBL/GenBank/DDBJ whole genome shotgun (WGS) entry which is preliminary data.</text>
</comment>
<evidence type="ECO:0000313" key="8">
    <source>
        <dbReference type="EMBL" id="HIV39172.1"/>
    </source>
</evidence>
<name>A0A9D1PDA0_9FIRM</name>
<dbReference type="CDD" id="cd01335">
    <property type="entry name" value="Radical_SAM"/>
    <property type="match status" value="1"/>
</dbReference>
<dbReference type="InterPro" id="IPR023867">
    <property type="entry name" value="Sulphatase_maturase_rSAM"/>
</dbReference>
<dbReference type="InterPro" id="IPR034485">
    <property type="entry name" value="Anaerobic_Cys-type_sulfatase-m"/>
</dbReference>
<evidence type="ECO:0000256" key="6">
    <source>
        <dbReference type="ARBA" id="ARBA00023601"/>
    </source>
</evidence>
<dbReference type="SUPFAM" id="SSF102114">
    <property type="entry name" value="Radical SAM enzymes"/>
    <property type="match status" value="1"/>
</dbReference>
<evidence type="ECO:0000256" key="1">
    <source>
        <dbReference type="ARBA" id="ARBA00001966"/>
    </source>
</evidence>
<dbReference type="InterPro" id="IPR007197">
    <property type="entry name" value="rSAM"/>
</dbReference>
<feature type="domain" description="Radical SAM core" evidence="7">
    <location>
        <begin position="1"/>
        <end position="227"/>
    </location>
</feature>
<dbReference type="GO" id="GO:0051536">
    <property type="term" value="F:iron-sulfur cluster binding"/>
    <property type="evidence" value="ECO:0007669"/>
    <property type="project" value="UniProtKB-KW"/>
</dbReference>
<accession>A0A9D1PDA0</accession>
<dbReference type="EMBL" id="DXIQ01000058">
    <property type="protein sequence ID" value="HIV39172.1"/>
    <property type="molecule type" value="Genomic_DNA"/>
</dbReference>
<gene>
    <name evidence="8" type="ORF">H9747_09305</name>
</gene>
<dbReference type="GO" id="GO:0046872">
    <property type="term" value="F:metal ion binding"/>
    <property type="evidence" value="ECO:0007669"/>
    <property type="project" value="UniProtKB-KW"/>
</dbReference>
<keyword evidence="2" id="KW-0949">S-adenosyl-L-methionine</keyword>
<dbReference type="NCBIfam" id="TIGR03942">
    <property type="entry name" value="sulfatase_rSAM"/>
    <property type="match status" value="1"/>
</dbReference>
<dbReference type="InterPro" id="IPR058240">
    <property type="entry name" value="rSAM_sf"/>
</dbReference>
<protein>
    <submittedName>
        <fullName evidence="8">Anaerobic sulfatase maturase</fullName>
    </submittedName>
</protein>
<dbReference type="Gene3D" id="3.20.20.70">
    <property type="entry name" value="Aldolase class I"/>
    <property type="match status" value="1"/>
</dbReference>
<keyword evidence="4" id="KW-0408">Iron</keyword>
<keyword evidence="5" id="KW-0411">Iron-sulfur</keyword>
<organism evidence="8 9">
    <name type="scientific">Candidatus Blautia stercorigallinarum</name>
    <dbReference type="NCBI Taxonomy" id="2838501"/>
    <lineage>
        <taxon>Bacteria</taxon>
        <taxon>Bacillati</taxon>
        <taxon>Bacillota</taxon>
        <taxon>Clostridia</taxon>
        <taxon>Lachnospirales</taxon>
        <taxon>Lachnospiraceae</taxon>
        <taxon>Blautia</taxon>
    </lineage>
</organism>
<proteinExistence type="inferred from homology"/>
<dbReference type="SFLD" id="SFLDS00029">
    <property type="entry name" value="Radical_SAM"/>
    <property type="match status" value="1"/>
</dbReference>
<dbReference type="SFLD" id="SFLDG01072">
    <property type="entry name" value="dehydrogenase_like"/>
    <property type="match status" value="1"/>
</dbReference>
<dbReference type="NCBIfam" id="TIGR04085">
    <property type="entry name" value="rSAM_more_4Fe4S"/>
    <property type="match status" value="1"/>
</dbReference>
<evidence type="ECO:0000256" key="4">
    <source>
        <dbReference type="ARBA" id="ARBA00023004"/>
    </source>
</evidence>
<dbReference type="SFLD" id="SFLDG01384">
    <property type="entry name" value="thioether_bond_formation_requi"/>
    <property type="match status" value="1"/>
</dbReference>
<reference evidence="8" key="2">
    <citation type="submission" date="2021-04" db="EMBL/GenBank/DDBJ databases">
        <authorList>
            <person name="Gilroy R."/>
        </authorList>
    </citation>
    <scope>NUCLEOTIDE SEQUENCE</scope>
    <source>
        <strain evidence="8">CHK195-9823</strain>
    </source>
</reference>
<comment type="similarity">
    <text evidence="6">Belongs to the radical SAM superfamily. Anaerobic sulfatase-maturating enzyme family.</text>
</comment>
<dbReference type="NCBIfam" id="NF010321">
    <property type="entry name" value="PRK13758.1"/>
    <property type="match status" value="1"/>
</dbReference>
<dbReference type="PROSITE" id="PS51918">
    <property type="entry name" value="RADICAL_SAM"/>
    <property type="match status" value="1"/>
</dbReference>
<evidence type="ECO:0000256" key="3">
    <source>
        <dbReference type="ARBA" id="ARBA00022723"/>
    </source>
</evidence>
<dbReference type="SFLD" id="SFLDF00289">
    <property type="entry name" value="anaerobic_Cys-type_sulfatase-m"/>
    <property type="match status" value="1"/>
</dbReference>
<dbReference type="Proteomes" id="UP000886814">
    <property type="component" value="Unassembled WGS sequence"/>
</dbReference>
<dbReference type="InterPro" id="IPR013785">
    <property type="entry name" value="Aldolase_TIM"/>
</dbReference>
<evidence type="ECO:0000256" key="5">
    <source>
        <dbReference type="ARBA" id="ARBA00023014"/>
    </source>
</evidence>
<reference evidence="8" key="1">
    <citation type="journal article" date="2021" name="PeerJ">
        <title>Extensive microbial diversity within the chicken gut microbiome revealed by metagenomics and culture.</title>
        <authorList>
            <person name="Gilroy R."/>
            <person name="Ravi A."/>
            <person name="Getino M."/>
            <person name="Pursley I."/>
            <person name="Horton D.L."/>
            <person name="Alikhan N.F."/>
            <person name="Baker D."/>
            <person name="Gharbi K."/>
            <person name="Hall N."/>
            <person name="Watson M."/>
            <person name="Adriaenssens E.M."/>
            <person name="Foster-Nyarko E."/>
            <person name="Jarju S."/>
            <person name="Secka A."/>
            <person name="Antonio M."/>
            <person name="Oren A."/>
            <person name="Chaudhuri R.R."/>
            <person name="La Ragione R."/>
            <person name="Hildebrand F."/>
            <person name="Pallen M.J."/>
        </authorList>
    </citation>
    <scope>NUCLEOTIDE SEQUENCE</scope>
    <source>
        <strain evidence="8">CHK195-9823</strain>
    </source>
</reference>
<dbReference type="SFLD" id="SFLDG01386">
    <property type="entry name" value="main_SPASM_domain-containing"/>
    <property type="match status" value="1"/>
</dbReference>
<dbReference type="GO" id="GO:0016491">
    <property type="term" value="F:oxidoreductase activity"/>
    <property type="evidence" value="ECO:0007669"/>
    <property type="project" value="InterPro"/>
</dbReference>
<evidence type="ECO:0000259" key="7">
    <source>
        <dbReference type="PROSITE" id="PS51918"/>
    </source>
</evidence>
<keyword evidence="3" id="KW-0479">Metal-binding</keyword>
<dbReference type="PANTHER" id="PTHR43273:SF3">
    <property type="entry name" value="ANAEROBIC SULFATASE-MATURATING ENZYME HOMOLOG ASLB-RELATED"/>
    <property type="match status" value="1"/>
</dbReference>
<dbReference type="SFLD" id="SFLDG01067">
    <property type="entry name" value="SPASM/twitch_domain_containing"/>
    <property type="match status" value="1"/>
</dbReference>
<dbReference type="PANTHER" id="PTHR43273">
    <property type="entry name" value="ANAEROBIC SULFATASE-MATURATING ENZYME HOMOLOG ASLB-RELATED"/>
    <property type="match status" value="1"/>
</dbReference>
<dbReference type="AlphaFoldDB" id="A0A9D1PDA0"/>
<dbReference type="Pfam" id="PF04055">
    <property type="entry name" value="Radical_SAM"/>
    <property type="match status" value="1"/>
</dbReference>
<sequence>MRHLQLMVKPASSNCNLRCSYCFYEDECKNREIPSYGIMDLETLEIVVKKALEEAEQSCTFGFQGGEPFLAGLPFFRKFIEYTEKYKKPETSLSFCIQTNGTLIDEEWIEFLKQHHFLTGISMDGIQEIHDRNRKDAGGKETFKKVLKNARLLQNAGGNVNILCVLTKQSARKIRSIYNFLKKQGFYYQQYIPCLDPLGEERGGRPWSLTPEDYGNALKELFDLWYRDMMEGQRVSVREFDNWLAMLGGNPPEACAQMGRCSMQNIIEANGDVFPCDFYVLDQYRTGNVRDEDFRFFQEDLSTIRFLAEGKERGRACPSCHWYPLCRGGCRRDYTPEGENYFCRAYQEFFQYAIERLEKLAAITFGF</sequence>
<evidence type="ECO:0000256" key="2">
    <source>
        <dbReference type="ARBA" id="ARBA00022691"/>
    </source>
</evidence>
<dbReference type="Pfam" id="PF13186">
    <property type="entry name" value="SPASM"/>
    <property type="match status" value="1"/>
</dbReference>
<dbReference type="InterPro" id="IPR023885">
    <property type="entry name" value="4Fe4S-binding_SPASM_dom"/>
</dbReference>
<comment type="cofactor">
    <cofactor evidence="1">
        <name>[4Fe-4S] cluster</name>
        <dbReference type="ChEBI" id="CHEBI:49883"/>
    </cofactor>
</comment>
<evidence type="ECO:0000313" key="9">
    <source>
        <dbReference type="Proteomes" id="UP000886814"/>
    </source>
</evidence>